<protein>
    <submittedName>
        <fullName evidence="1">Uncharacterized protein</fullName>
    </submittedName>
</protein>
<evidence type="ECO:0000313" key="1">
    <source>
        <dbReference type="EMBL" id="CAB4158402.1"/>
    </source>
</evidence>
<proteinExistence type="predicted"/>
<reference evidence="1" key="1">
    <citation type="submission" date="2020-04" db="EMBL/GenBank/DDBJ databases">
        <authorList>
            <person name="Chiriac C."/>
            <person name="Salcher M."/>
            <person name="Ghai R."/>
            <person name="Kavagutti S V."/>
        </authorList>
    </citation>
    <scope>NUCLEOTIDE SEQUENCE</scope>
</reference>
<gene>
    <name evidence="1" type="ORF">UFOVP704_2</name>
</gene>
<accession>A0A6J5NI60</accession>
<dbReference type="EMBL" id="LR796675">
    <property type="protein sequence ID" value="CAB4158402.1"/>
    <property type="molecule type" value="Genomic_DNA"/>
</dbReference>
<organism evidence="1">
    <name type="scientific">uncultured Caudovirales phage</name>
    <dbReference type="NCBI Taxonomy" id="2100421"/>
    <lineage>
        <taxon>Viruses</taxon>
        <taxon>Duplodnaviria</taxon>
        <taxon>Heunggongvirae</taxon>
        <taxon>Uroviricota</taxon>
        <taxon>Caudoviricetes</taxon>
        <taxon>Peduoviridae</taxon>
        <taxon>Maltschvirus</taxon>
        <taxon>Maltschvirus maltsch</taxon>
    </lineage>
</organism>
<sequence length="162" mass="18731">MSTPTFEYFVSRLTDDVRRIREGNANKYDFYETTSHHVDFTINNHRVALLYDLRINVATEELVLLDRIVVTANVILSSYEVDCNMHEPSTRKRHALVIKTTAESIEDQISEAVNVFASMLIKDVDIPPAQFDFWKYVAYAMPQFDKIVKSAVRDNSDFIDFA</sequence>
<name>A0A6J5NI60_9CAUD</name>